<protein>
    <recommendedName>
        <fullName evidence="4">Major facilitator superfamily protein</fullName>
    </recommendedName>
</protein>
<organism evidence="2 3">
    <name type="scientific">Natrialba asiatica (strain ATCC 700177 / DSM 12278 / JCM 9576 / FERM P-10747 / NBRC 102637 / 172P1)</name>
    <dbReference type="NCBI Taxonomy" id="29540"/>
    <lineage>
        <taxon>Archaea</taxon>
        <taxon>Methanobacteriati</taxon>
        <taxon>Methanobacteriota</taxon>
        <taxon>Stenosarchaea group</taxon>
        <taxon>Halobacteria</taxon>
        <taxon>Halobacteriales</taxon>
        <taxon>Natrialbaceae</taxon>
        <taxon>Natrialba</taxon>
    </lineage>
</organism>
<gene>
    <name evidence="2" type="ORF">C481_05275</name>
</gene>
<evidence type="ECO:0000256" key="1">
    <source>
        <dbReference type="SAM" id="Phobius"/>
    </source>
</evidence>
<proteinExistence type="predicted"/>
<name>M0AXZ5_NATA1</name>
<dbReference type="PATRIC" id="fig|29540.5.peg.1068"/>
<keyword evidence="1" id="KW-0472">Membrane</keyword>
<reference evidence="2 3" key="1">
    <citation type="journal article" date="2014" name="PLoS Genet.">
        <title>Phylogenetically driven sequencing of extremely halophilic archaea reveals strategies for static and dynamic osmo-response.</title>
        <authorList>
            <person name="Becker E.A."/>
            <person name="Seitzer P.M."/>
            <person name="Tritt A."/>
            <person name="Larsen D."/>
            <person name="Krusor M."/>
            <person name="Yao A.I."/>
            <person name="Wu D."/>
            <person name="Madern D."/>
            <person name="Eisen J.A."/>
            <person name="Darling A.E."/>
            <person name="Facciotti M.T."/>
        </authorList>
    </citation>
    <scope>NUCLEOTIDE SEQUENCE [LARGE SCALE GENOMIC DNA]</scope>
    <source>
        <strain evidence="2 3">DSM 12278</strain>
    </source>
</reference>
<dbReference type="EMBL" id="AOIO01000017">
    <property type="protein sequence ID" value="ELZ03380.1"/>
    <property type="molecule type" value="Genomic_DNA"/>
</dbReference>
<sequence>MALVVGLGGLIGYALPIIALVVLSVVDGGTALGGVSMSLSLLQITGQTIGFGIQSALIGFAGAAFAHWSAHPDRHTAVDV</sequence>
<feature type="transmembrane region" description="Helical" evidence="1">
    <location>
        <begin position="46"/>
        <end position="66"/>
    </location>
</feature>
<accession>M0AXZ5</accession>
<evidence type="ECO:0000313" key="2">
    <source>
        <dbReference type="EMBL" id="ELZ03380.1"/>
    </source>
</evidence>
<dbReference type="AlphaFoldDB" id="M0AXZ5"/>
<keyword evidence="1" id="KW-0812">Transmembrane</keyword>
<evidence type="ECO:0008006" key="4">
    <source>
        <dbReference type="Google" id="ProtNLM"/>
    </source>
</evidence>
<keyword evidence="1" id="KW-1133">Transmembrane helix</keyword>
<feature type="transmembrane region" description="Helical" evidence="1">
    <location>
        <begin position="7"/>
        <end position="26"/>
    </location>
</feature>
<keyword evidence="3" id="KW-1185">Reference proteome</keyword>
<comment type="caution">
    <text evidence="2">The sequence shown here is derived from an EMBL/GenBank/DDBJ whole genome shotgun (WGS) entry which is preliminary data.</text>
</comment>
<evidence type="ECO:0000313" key="3">
    <source>
        <dbReference type="Proteomes" id="UP000011554"/>
    </source>
</evidence>
<dbReference type="Proteomes" id="UP000011554">
    <property type="component" value="Unassembled WGS sequence"/>
</dbReference>